<dbReference type="Proteomes" id="UP000663088">
    <property type="component" value="Chromosome"/>
</dbReference>
<gene>
    <name evidence="3" type="ORF">EM20IM_07710</name>
</gene>
<evidence type="ECO:0000313" key="3">
    <source>
        <dbReference type="EMBL" id="QSR86379.1"/>
    </source>
</evidence>
<dbReference type="SUPFAM" id="SSF51395">
    <property type="entry name" value="FMN-linked oxidoreductases"/>
    <property type="match status" value="1"/>
</dbReference>
<dbReference type="InterPro" id="IPR013785">
    <property type="entry name" value="Aldolase_TIM"/>
</dbReference>
<dbReference type="Gene3D" id="3.20.20.70">
    <property type="entry name" value="Aldolase class I"/>
    <property type="match status" value="1"/>
</dbReference>
<keyword evidence="4" id="KW-1185">Reference proteome</keyword>
<dbReference type="PANTHER" id="PTHR22893:SF91">
    <property type="entry name" value="NADPH DEHYDROGENASE 2-RELATED"/>
    <property type="match status" value="1"/>
</dbReference>
<proteinExistence type="predicted"/>
<reference evidence="3 4" key="1">
    <citation type="submission" date="2020-12" db="EMBL/GenBank/DDBJ databases">
        <authorList>
            <person name="Awala S.I."/>
            <person name="Gwak J.-H."/>
            <person name="Kim S.-J."/>
            <person name="Rhee S.-K."/>
        </authorList>
    </citation>
    <scope>NUCLEOTIDE SEQUENCE [LARGE SCALE GENOMIC DNA]</scope>
    <source>
        <strain evidence="3 4">IT5</strain>
    </source>
</reference>
<dbReference type="Pfam" id="PF00724">
    <property type="entry name" value="Oxidored_FMN"/>
    <property type="match status" value="1"/>
</dbReference>
<protein>
    <submittedName>
        <fullName evidence="3">Alkene reductase</fullName>
    </submittedName>
</protein>
<name>A0ABX7PUU6_9BACT</name>
<feature type="domain" description="NADH:flavin oxidoreductase/NADH oxidase N-terminal" evidence="2">
    <location>
        <begin position="7"/>
        <end position="345"/>
    </location>
</feature>
<sequence length="382" mass="42024">MASLKHLFSPLVVGEVPTANRIWMAPLTRCRAGQPGDVPTELMAKYYAQRASAGLIISEATQISREGQGYAWTPGIYTDAQEEGWRRVVKAVHEAGGKMALQLWHVGRVSHHLLQEGGKPPVAPSAVKAQNTWCFVVLPDGTAAQVEPDTPRELSIEEIQRIVAEYASAAKRAMRAGFDLVEVHSANGYLLNQFLDVRANQRKDRYGGSVENRARFVLEVVDAVCEAVGKKRVGVRLSPKGIFADMTVEGSMESCLYVASELGKRNIAYLHIVEPDWANGQPLRDEEKLAFRKTFPHVLTFCSGYTAEKAERAIASGIADAIAFGRLFIANPDLPERFRRGAPLNEPDPSTFYGGGEKGYTDYPTLDQQFTSAKKTLDVSQN</sequence>
<evidence type="ECO:0000259" key="2">
    <source>
        <dbReference type="Pfam" id="PF00724"/>
    </source>
</evidence>
<organism evidence="3 4">
    <name type="scientific">Candidatus Methylacidiphilum infernorum</name>
    <dbReference type="NCBI Taxonomy" id="511746"/>
    <lineage>
        <taxon>Bacteria</taxon>
        <taxon>Pseudomonadati</taxon>
        <taxon>Verrucomicrobiota</taxon>
        <taxon>Methylacidiphilae</taxon>
        <taxon>Methylacidiphilales</taxon>
        <taxon>Methylacidiphilaceae</taxon>
        <taxon>Methylacidiphilum (ex Ratnadevi et al. 2023)</taxon>
    </lineage>
</organism>
<feature type="region of interest" description="Disordered" evidence="1">
    <location>
        <begin position="339"/>
        <end position="359"/>
    </location>
</feature>
<dbReference type="PANTHER" id="PTHR22893">
    <property type="entry name" value="NADH OXIDOREDUCTASE-RELATED"/>
    <property type="match status" value="1"/>
</dbReference>
<dbReference type="CDD" id="cd02933">
    <property type="entry name" value="OYE_like_FMN"/>
    <property type="match status" value="1"/>
</dbReference>
<dbReference type="InterPro" id="IPR001155">
    <property type="entry name" value="OxRdtase_FMN_N"/>
</dbReference>
<dbReference type="InterPro" id="IPR045247">
    <property type="entry name" value="Oye-like"/>
</dbReference>
<dbReference type="RefSeq" id="WP_206845563.1">
    <property type="nucleotide sequence ID" value="NZ_CP065956.1"/>
</dbReference>
<dbReference type="NCBIfam" id="NF007899">
    <property type="entry name" value="PRK10605.1"/>
    <property type="match status" value="1"/>
</dbReference>
<evidence type="ECO:0000313" key="4">
    <source>
        <dbReference type="Proteomes" id="UP000663088"/>
    </source>
</evidence>
<evidence type="ECO:0000256" key="1">
    <source>
        <dbReference type="SAM" id="MobiDB-lite"/>
    </source>
</evidence>
<dbReference type="EMBL" id="CP065956">
    <property type="protein sequence ID" value="QSR86379.1"/>
    <property type="molecule type" value="Genomic_DNA"/>
</dbReference>
<accession>A0ABX7PUU6</accession>